<protein>
    <recommendedName>
        <fullName evidence="1">Beta-lactamase-related domain-containing protein</fullName>
    </recommendedName>
</protein>
<dbReference type="PANTHER" id="PTHR43283:SF14">
    <property type="entry name" value="BLL8153 PROTEIN"/>
    <property type="match status" value="1"/>
</dbReference>
<proteinExistence type="predicted"/>
<dbReference type="SUPFAM" id="SSF56601">
    <property type="entry name" value="beta-lactamase/transpeptidase-like"/>
    <property type="match status" value="1"/>
</dbReference>
<evidence type="ECO:0000313" key="2">
    <source>
        <dbReference type="EMBL" id="VUX55906.1"/>
    </source>
</evidence>
<dbReference type="InterPro" id="IPR050789">
    <property type="entry name" value="Diverse_Enzym_Activities"/>
</dbReference>
<dbReference type="InterPro" id="IPR001466">
    <property type="entry name" value="Beta-lactam-related"/>
</dbReference>
<dbReference type="EMBL" id="LR633967">
    <property type="protein sequence ID" value="VUX55906.1"/>
    <property type="molecule type" value="Genomic_DNA"/>
</dbReference>
<name>A0A7D9D2X7_9GAMM</name>
<dbReference type="PANTHER" id="PTHR43283">
    <property type="entry name" value="BETA-LACTAMASE-RELATED"/>
    <property type="match status" value="1"/>
</dbReference>
<dbReference type="AlphaFoldDB" id="A0A7D9D2X7"/>
<accession>A0A7D9D2X7</accession>
<organism evidence="2">
    <name type="scientific">uncultured Woeseiaceae bacterium</name>
    <dbReference type="NCBI Taxonomy" id="1983305"/>
    <lineage>
        <taxon>Bacteria</taxon>
        <taxon>Pseudomonadati</taxon>
        <taxon>Pseudomonadota</taxon>
        <taxon>Gammaproteobacteria</taxon>
        <taxon>Woeseiales</taxon>
        <taxon>Woeseiaceae</taxon>
        <taxon>environmental samples</taxon>
    </lineage>
</organism>
<dbReference type="Pfam" id="PF00144">
    <property type="entry name" value="Beta-lactamase"/>
    <property type="match status" value="1"/>
</dbReference>
<reference evidence="2" key="1">
    <citation type="submission" date="2019-07" db="EMBL/GenBank/DDBJ databases">
        <authorList>
            <person name="Weber M."/>
            <person name="Kostadinov I."/>
            <person name="Kostadinov D I."/>
        </authorList>
    </citation>
    <scope>NUCLEOTIDE SEQUENCE</scope>
    <source>
        <strain evidence="2">Gfbio:sag-sample-m06:053724c1-46a9-4a36-b237-ea2bf867836b</strain>
    </source>
</reference>
<evidence type="ECO:0000259" key="1">
    <source>
        <dbReference type="Pfam" id="PF00144"/>
    </source>
</evidence>
<sequence>MYRRITTTLLSILLITTCIIPLVIRAADTEEEAMRRDFVMPENRAEKFRQPDAYFPHRVAMPGDNVMQLPRSASADKFDVTYEWEGETYTIDEFNVRTSTNALLILKDGMIVKEIYRNGSTPESRFISWSAGKSFVSTLVGMAIEDGYIDGVNDQLTKYLPALKGSAYDGVSIRDALQMSSGVEWDEESYSFSDLTKPLNRGWEYSILKHQYRFVEGANELPRAHEPGEKYNYNTMETCILGWLIENATKQRMMSYLEKRLWQPAGMEFKASWMIDGPEEVGREMAGGMLAASLRDYGRFGLLMSNGGYLNGKQHVSEEWVREATTADREAIDYGNLYEDYPLGYGYQWWLQPSGHFEAEGIYGQLVYIAPEDDVVIIKLSYWPEPWVDSMEFESYAFFNAVIEALE</sequence>
<gene>
    <name evidence="2" type="ORF">JTBM06_V1_160013</name>
</gene>
<feature type="domain" description="Beta-lactamase-related" evidence="1">
    <location>
        <begin position="102"/>
        <end position="383"/>
    </location>
</feature>
<dbReference type="InterPro" id="IPR012338">
    <property type="entry name" value="Beta-lactam/transpept-like"/>
</dbReference>
<dbReference type="Gene3D" id="3.40.710.10">
    <property type="entry name" value="DD-peptidase/beta-lactamase superfamily"/>
    <property type="match status" value="1"/>
</dbReference>